<sequence>MQFVNLIKNEHMKQFKRPRVWVFITIMALMNLIVGIFFKYLFKGTEFTFWDYIHVSSYLLLVIQFMCIIIAGDSVANEFEKGTVKQLFTRPVKKYNILISKFLIVTYCVLLLTVLQFVMSAVFGLVFFASTLMNLSEQVLIGLGSYLFTFIEIVIICALAFCLSAITRSSILSIAISIFLVFTSNIVITLLNHYQYCKQSLCILTITANISKFLRNSIYTSLK</sequence>
<feature type="transmembrane region" description="Helical" evidence="1">
    <location>
        <begin position="97"/>
        <end position="128"/>
    </location>
</feature>
<evidence type="ECO:0000313" key="2">
    <source>
        <dbReference type="EMBL" id="MDQ0233602.1"/>
    </source>
</evidence>
<evidence type="ECO:0000256" key="1">
    <source>
        <dbReference type="SAM" id="Phobius"/>
    </source>
</evidence>
<reference evidence="2 3" key="1">
    <citation type="submission" date="2023-07" db="EMBL/GenBank/DDBJ databases">
        <title>Genomic Encyclopedia of Type Strains, Phase IV (KMG-IV): sequencing the most valuable type-strain genomes for metagenomic binning, comparative biology and taxonomic classification.</title>
        <authorList>
            <person name="Goeker M."/>
        </authorList>
    </citation>
    <scope>NUCLEOTIDE SEQUENCE [LARGE SCALE GENOMIC DNA]</scope>
    <source>
        <strain evidence="2 3">DSM 29005</strain>
    </source>
</reference>
<feature type="transmembrane region" description="Helical" evidence="1">
    <location>
        <begin position="20"/>
        <end position="38"/>
    </location>
</feature>
<proteinExistence type="predicted"/>
<keyword evidence="3" id="KW-1185">Reference proteome</keyword>
<dbReference type="Proteomes" id="UP001234495">
    <property type="component" value="Unassembled WGS sequence"/>
</dbReference>
<name>A0ABT9ZPA5_9BACI</name>
<dbReference type="EMBL" id="JAUSUD010000048">
    <property type="protein sequence ID" value="MDQ0233602.1"/>
    <property type="molecule type" value="Genomic_DNA"/>
</dbReference>
<dbReference type="PANTHER" id="PTHR37305:SF1">
    <property type="entry name" value="MEMBRANE PROTEIN"/>
    <property type="match status" value="1"/>
</dbReference>
<feature type="transmembrane region" description="Helical" evidence="1">
    <location>
        <begin position="170"/>
        <end position="191"/>
    </location>
</feature>
<accession>A0ABT9ZPA5</accession>
<dbReference type="Pfam" id="PF12730">
    <property type="entry name" value="ABC2_membrane_4"/>
    <property type="match status" value="1"/>
</dbReference>
<dbReference type="PANTHER" id="PTHR37305">
    <property type="entry name" value="INTEGRAL MEMBRANE PROTEIN-RELATED"/>
    <property type="match status" value="1"/>
</dbReference>
<organism evidence="2 3">
    <name type="scientific">Metabacillus malikii</name>
    <dbReference type="NCBI Taxonomy" id="1504265"/>
    <lineage>
        <taxon>Bacteria</taxon>
        <taxon>Bacillati</taxon>
        <taxon>Bacillota</taxon>
        <taxon>Bacilli</taxon>
        <taxon>Bacillales</taxon>
        <taxon>Bacillaceae</taxon>
        <taxon>Metabacillus</taxon>
    </lineage>
</organism>
<keyword evidence="1" id="KW-0472">Membrane</keyword>
<comment type="caution">
    <text evidence="2">The sequence shown here is derived from an EMBL/GenBank/DDBJ whole genome shotgun (WGS) entry which is preliminary data.</text>
</comment>
<gene>
    <name evidence="2" type="ORF">J2S19_004952</name>
</gene>
<keyword evidence="1" id="KW-1133">Transmembrane helix</keyword>
<dbReference type="RefSeq" id="WP_307347182.1">
    <property type="nucleotide sequence ID" value="NZ_JAUSUD010000048.1"/>
</dbReference>
<feature type="transmembrane region" description="Helical" evidence="1">
    <location>
        <begin position="58"/>
        <end position="76"/>
    </location>
</feature>
<feature type="transmembrane region" description="Helical" evidence="1">
    <location>
        <begin position="140"/>
        <end position="163"/>
    </location>
</feature>
<protein>
    <submittedName>
        <fullName evidence="2">ABC-2 type transport system permease protein</fullName>
    </submittedName>
</protein>
<keyword evidence="1" id="KW-0812">Transmembrane</keyword>
<evidence type="ECO:0000313" key="3">
    <source>
        <dbReference type="Proteomes" id="UP001234495"/>
    </source>
</evidence>